<dbReference type="Gene3D" id="3.10.490.10">
    <property type="entry name" value="Gamma-glutamyl cyclotransferase-like"/>
    <property type="match status" value="1"/>
</dbReference>
<dbReference type="RefSeq" id="WP_357787197.1">
    <property type="nucleotide sequence ID" value="NZ_JBFAKC010000013.1"/>
</dbReference>
<dbReference type="InterPro" id="IPR036568">
    <property type="entry name" value="GGCT-like_sf"/>
</dbReference>
<evidence type="ECO:0000256" key="1">
    <source>
        <dbReference type="ARBA" id="ARBA00022679"/>
    </source>
</evidence>
<name>A0ABV3G041_9NOCA</name>
<keyword evidence="4" id="KW-1133">Transmembrane helix</keyword>
<feature type="compositionally biased region" description="Gly residues" evidence="3">
    <location>
        <begin position="166"/>
        <end position="179"/>
    </location>
</feature>
<protein>
    <recommendedName>
        <fullName evidence="2">Putative gamma-glutamylcyclotransferase</fullName>
    </recommendedName>
</protein>
<dbReference type="Pfam" id="PF06094">
    <property type="entry name" value="GGACT"/>
    <property type="match status" value="1"/>
</dbReference>
<dbReference type="Proteomes" id="UP001551695">
    <property type="component" value="Unassembled WGS sequence"/>
</dbReference>
<sequence length="332" mass="35065">MFARIILILLFPIAWPVYFVIWCHKHPEEVRHSITSVRDLIRRHPKRTAWLGVVFGGIGVIGHVVDGEFLAMTVGVAVVGWCGWLLLKWNRQEAGAAGRAAEQAKRVGDAAAAEDDGEADAGGDTAVSDRDVTGQVLPPIGEAAAPGDRTVRGGGAAAERSSRASSGGGDRPTGQGETGAGEARHGGAATARVGVLPARASRAEGELFVYGTLQFPEVLVELIGRSPAAEPAEIPGWRVAALPGRVYPGLVPDPEAVARGVILSGLDAGEWEVLDAFEDDEYELRSVRSGSGQTLAYVWTADVTAQDWQATEFAATHLAAFVTRCGQWRTAS</sequence>
<gene>
    <name evidence="6" type="ORF">AB0I48_26120</name>
</gene>
<feature type="transmembrane region" description="Helical" evidence="4">
    <location>
        <begin position="70"/>
        <end position="87"/>
    </location>
</feature>
<evidence type="ECO:0000256" key="3">
    <source>
        <dbReference type="SAM" id="MobiDB-lite"/>
    </source>
</evidence>
<organism evidence="6 7">
    <name type="scientific">Nocardia aurea</name>
    <dbReference type="NCBI Taxonomy" id="2144174"/>
    <lineage>
        <taxon>Bacteria</taxon>
        <taxon>Bacillati</taxon>
        <taxon>Actinomycetota</taxon>
        <taxon>Actinomycetes</taxon>
        <taxon>Mycobacteriales</taxon>
        <taxon>Nocardiaceae</taxon>
        <taxon>Nocardia</taxon>
    </lineage>
</organism>
<evidence type="ECO:0000256" key="4">
    <source>
        <dbReference type="SAM" id="Phobius"/>
    </source>
</evidence>
<dbReference type="EMBL" id="JBFAKC010000013">
    <property type="protein sequence ID" value="MEV0711047.1"/>
    <property type="molecule type" value="Genomic_DNA"/>
</dbReference>
<dbReference type="PANTHER" id="PTHR31544:SF2">
    <property type="entry name" value="AIG2-LIKE PROTEIN D"/>
    <property type="match status" value="1"/>
</dbReference>
<feature type="compositionally biased region" description="Acidic residues" evidence="3">
    <location>
        <begin position="112"/>
        <end position="121"/>
    </location>
</feature>
<reference evidence="6 7" key="1">
    <citation type="submission" date="2024-06" db="EMBL/GenBank/DDBJ databases">
        <title>The Natural Products Discovery Center: Release of the First 8490 Sequenced Strains for Exploring Actinobacteria Biosynthetic Diversity.</title>
        <authorList>
            <person name="Kalkreuter E."/>
            <person name="Kautsar S.A."/>
            <person name="Yang D."/>
            <person name="Bader C.D."/>
            <person name="Teijaro C.N."/>
            <person name="Fluegel L."/>
            <person name="Davis C.M."/>
            <person name="Simpson J.R."/>
            <person name="Lauterbach L."/>
            <person name="Steele A.D."/>
            <person name="Gui C."/>
            <person name="Meng S."/>
            <person name="Li G."/>
            <person name="Viehrig K."/>
            <person name="Ye F."/>
            <person name="Su P."/>
            <person name="Kiefer A.F."/>
            <person name="Nichols A."/>
            <person name="Cepeda A.J."/>
            <person name="Yan W."/>
            <person name="Fan B."/>
            <person name="Jiang Y."/>
            <person name="Adhikari A."/>
            <person name="Zheng C.-J."/>
            <person name="Schuster L."/>
            <person name="Cowan T.M."/>
            <person name="Smanski M.J."/>
            <person name="Chevrette M.G."/>
            <person name="De Carvalho L.P.S."/>
            <person name="Shen B."/>
        </authorList>
    </citation>
    <scope>NUCLEOTIDE SEQUENCE [LARGE SCALE GENOMIC DNA]</scope>
    <source>
        <strain evidence="6 7">NPDC050403</strain>
    </source>
</reference>
<feature type="transmembrane region" description="Helical" evidence="4">
    <location>
        <begin position="6"/>
        <end position="23"/>
    </location>
</feature>
<evidence type="ECO:0000259" key="5">
    <source>
        <dbReference type="Pfam" id="PF06094"/>
    </source>
</evidence>
<evidence type="ECO:0000313" key="6">
    <source>
        <dbReference type="EMBL" id="MEV0711047.1"/>
    </source>
</evidence>
<keyword evidence="7" id="KW-1185">Reference proteome</keyword>
<dbReference type="SUPFAM" id="SSF110857">
    <property type="entry name" value="Gamma-glutamyl cyclotransferase-like"/>
    <property type="match status" value="1"/>
</dbReference>
<keyword evidence="1" id="KW-0808">Transferase</keyword>
<keyword evidence="4" id="KW-0472">Membrane</keyword>
<feature type="transmembrane region" description="Helical" evidence="4">
    <location>
        <begin position="48"/>
        <end position="64"/>
    </location>
</feature>
<feature type="domain" description="Gamma-glutamylcyclotransferase AIG2-like" evidence="5">
    <location>
        <begin position="207"/>
        <end position="308"/>
    </location>
</feature>
<dbReference type="InterPro" id="IPR013024">
    <property type="entry name" value="GGCT-like"/>
</dbReference>
<evidence type="ECO:0000256" key="2">
    <source>
        <dbReference type="ARBA" id="ARBA00030602"/>
    </source>
</evidence>
<keyword evidence="4" id="KW-0812">Transmembrane</keyword>
<dbReference type="PANTHER" id="PTHR31544">
    <property type="entry name" value="AIG2-LIKE PROTEIN D"/>
    <property type="match status" value="1"/>
</dbReference>
<comment type="caution">
    <text evidence="6">The sequence shown here is derived from an EMBL/GenBank/DDBJ whole genome shotgun (WGS) entry which is preliminary data.</text>
</comment>
<dbReference type="InterPro" id="IPR045038">
    <property type="entry name" value="AIG2-like"/>
</dbReference>
<dbReference type="CDD" id="cd06661">
    <property type="entry name" value="GGCT_like"/>
    <property type="match status" value="1"/>
</dbReference>
<accession>A0ABV3G041</accession>
<proteinExistence type="predicted"/>
<evidence type="ECO:0000313" key="7">
    <source>
        <dbReference type="Proteomes" id="UP001551695"/>
    </source>
</evidence>
<feature type="region of interest" description="Disordered" evidence="3">
    <location>
        <begin position="107"/>
        <end position="188"/>
    </location>
</feature>
<dbReference type="InterPro" id="IPR009288">
    <property type="entry name" value="AIG2-like_dom"/>
</dbReference>